<dbReference type="WBParaSite" id="PDA_v2.g20615.t1">
    <property type="protein sequence ID" value="PDA_v2.g20615.t1"/>
    <property type="gene ID" value="PDA_v2.g20615"/>
</dbReference>
<organism evidence="8 9">
    <name type="scientific">Panagrolaimus davidi</name>
    <dbReference type="NCBI Taxonomy" id="227884"/>
    <lineage>
        <taxon>Eukaryota</taxon>
        <taxon>Metazoa</taxon>
        <taxon>Ecdysozoa</taxon>
        <taxon>Nematoda</taxon>
        <taxon>Chromadorea</taxon>
        <taxon>Rhabditida</taxon>
        <taxon>Tylenchina</taxon>
        <taxon>Panagrolaimomorpha</taxon>
        <taxon>Panagrolaimoidea</taxon>
        <taxon>Panagrolaimidae</taxon>
        <taxon>Panagrolaimus</taxon>
    </lineage>
</organism>
<dbReference type="InterPro" id="IPR006630">
    <property type="entry name" value="La_HTH"/>
</dbReference>
<dbReference type="InterPro" id="IPR036388">
    <property type="entry name" value="WH-like_DNA-bd_sf"/>
</dbReference>
<dbReference type="InterPro" id="IPR014886">
    <property type="entry name" value="La_xRRM"/>
</dbReference>
<accession>A0A914PW96</accession>
<dbReference type="AlphaFoldDB" id="A0A914PW96"/>
<evidence type="ECO:0000259" key="7">
    <source>
        <dbReference type="PROSITE" id="PS50961"/>
    </source>
</evidence>
<dbReference type="GO" id="GO:0005634">
    <property type="term" value="C:nucleus"/>
    <property type="evidence" value="ECO:0007669"/>
    <property type="project" value="UniProtKB-SubCell"/>
</dbReference>
<proteinExistence type="predicted"/>
<dbReference type="SMART" id="SM00715">
    <property type="entry name" value="LA"/>
    <property type="match status" value="1"/>
</dbReference>
<evidence type="ECO:0000256" key="5">
    <source>
        <dbReference type="SAM" id="MobiDB-lite"/>
    </source>
</evidence>
<feature type="domain" description="RRM" evidence="6">
    <location>
        <begin position="94"/>
        <end position="173"/>
    </location>
</feature>
<dbReference type="InterPro" id="IPR012677">
    <property type="entry name" value="Nucleotide-bd_a/b_plait_sf"/>
</dbReference>
<dbReference type="PROSITE" id="PS50961">
    <property type="entry name" value="HTH_LA"/>
    <property type="match status" value="1"/>
</dbReference>
<dbReference type="InterPro" id="IPR036390">
    <property type="entry name" value="WH_DNA-bd_sf"/>
</dbReference>
<evidence type="ECO:0000313" key="9">
    <source>
        <dbReference type="WBParaSite" id="PDA_v2.g20615.t1"/>
    </source>
</evidence>
<dbReference type="Pfam" id="PF08777">
    <property type="entry name" value="RRM_3"/>
    <property type="match status" value="1"/>
</dbReference>
<evidence type="ECO:0000256" key="1">
    <source>
        <dbReference type="ARBA" id="ARBA00004123"/>
    </source>
</evidence>
<dbReference type="GO" id="GO:0010494">
    <property type="term" value="C:cytoplasmic stress granule"/>
    <property type="evidence" value="ECO:0007669"/>
    <property type="project" value="TreeGrafter"/>
</dbReference>
<feature type="region of interest" description="Disordered" evidence="5">
    <location>
        <begin position="310"/>
        <end position="332"/>
    </location>
</feature>
<dbReference type="GO" id="GO:0008033">
    <property type="term" value="P:tRNA processing"/>
    <property type="evidence" value="ECO:0007669"/>
    <property type="project" value="TreeGrafter"/>
</dbReference>
<dbReference type="InterPro" id="IPR002344">
    <property type="entry name" value="Lupus_La"/>
</dbReference>
<protein>
    <submittedName>
        <fullName evidence="9">Uncharacterized protein</fullName>
    </submittedName>
</protein>
<dbReference type="Pfam" id="PF05383">
    <property type="entry name" value="La"/>
    <property type="match status" value="1"/>
</dbReference>
<dbReference type="PROSITE" id="PS50102">
    <property type="entry name" value="RRM"/>
    <property type="match status" value="1"/>
</dbReference>
<dbReference type="PANTHER" id="PTHR22792:SF166">
    <property type="entry name" value="LUPUS LA PROTEIN HOMOLOG"/>
    <property type="match status" value="1"/>
</dbReference>
<dbReference type="SUPFAM" id="SSF46785">
    <property type="entry name" value="Winged helix' DNA-binding domain"/>
    <property type="match status" value="1"/>
</dbReference>
<sequence>MSLNGQSSDLNAKILERFEYYFGNENLQRDKFLQDEMKKDHGWIPLDVFFTFNRLNGLKTDKSGIAAALKDSDIVDISKDNEKVRRNPEVKKRSTVYIKGFPLEATLDDVMEYLKAHGEIVNVIMRRFKRSGLFKGSVFATFKDNKVAENFVENEDTQGFKNIELIRIMQNYSWGEQRRAAKNAFKNLKWKEAGRKTHSPVRFLKGQIMHVSGLPTENSSIASLKKFFNDYGIVAYVASIRFQSTEKDAAVKALEKMNESCYEIPFQGQIIQCKVLESEAEENYWVNFQNDKISKENFLAEFTKHIPAKDVRAHKSRGSRNNRSNKRTKADENADDDDWVIVDVGKISTM</sequence>
<reference evidence="9" key="1">
    <citation type="submission" date="2022-11" db="UniProtKB">
        <authorList>
            <consortium name="WormBaseParasite"/>
        </authorList>
    </citation>
    <scope>IDENTIFICATION</scope>
</reference>
<dbReference type="SMART" id="SM00360">
    <property type="entry name" value="RRM"/>
    <property type="match status" value="2"/>
</dbReference>
<dbReference type="InterPro" id="IPR035979">
    <property type="entry name" value="RBD_domain_sf"/>
</dbReference>
<feature type="compositionally biased region" description="Basic residues" evidence="5">
    <location>
        <begin position="314"/>
        <end position="327"/>
    </location>
</feature>
<dbReference type="CDD" id="cd12291">
    <property type="entry name" value="RRM1_La"/>
    <property type="match status" value="1"/>
</dbReference>
<dbReference type="InterPro" id="IPR000504">
    <property type="entry name" value="RRM_dom"/>
</dbReference>
<dbReference type="Pfam" id="PF00076">
    <property type="entry name" value="RRM_1"/>
    <property type="match status" value="1"/>
</dbReference>
<dbReference type="Gene3D" id="3.30.70.330">
    <property type="match status" value="2"/>
</dbReference>
<dbReference type="GO" id="GO:0005829">
    <property type="term" value="C:cytosol"/>
    <property type="evidence" value="ECO:0007669"/>
    <property type="project" value="TreeGrafter"/>
</dbReference>
<evidence type="ECO:0000259" key="6">
    <source>
        <dbReference type="PROSITE" id="PS50102"/>
    </source>
</evidence>
<comment type="subcellular location">
    <subcellularLocation>
        <location evidence="1">Nucleus</location>
    </subcellularLocation>
</comment>
<dbReference type="PRINTS" id="PR00302">
    <property type="entry name" value="LUPUSLA"/>
</dbReference>
<dbReference type="GO" id="GO:0045727">
    <property type="term" value="P:positive regulation of translation"/>
    <property type="evidence" value="ECO:0007669"/>
    <property type="project" value="TreeGrafter"/>
</dbReference>
<evidence type="ECO:0000256" key="4">
    <source>
        <dbReference type="PROSITE-ProRule" id="PRU00332"/>
    </source>
</evidence>
<dbReference type="InterPro" id="IPR045180">
    <property type="entry name" value="La_dom_prot"/>
</dbReference>
<name>A0A914PW96_9BILA</name>
<keyword evidence="3" id="KW-0539">Nucleus</keyword>
<dbReference type="GO" id="GO:1990904">
    <property type="term" value="C:ribonucleoprotein complex"/>
    <property type="evidence" value="ECO:0007669"/>
    <property type="project" value="InterPro"/>
</dbReference>
<dbReference type="SUPFAM" id="SSF54928">
    <property type="entry name" value="RNA-binding domain, RBD"/>
    <property type="match status" value="1"/>
</dbReference>
<evidence type="ECO:0000256" key="2">
    <source>
        <dbReference type="ARBA" id="ARBA00022884"/>
    </source>
</evidence>
<keyword evidence="2 4" id="KW-0694">RNA-binding</keyword>
<dbReference type="Gene3D" id="1.10.10.10">
    <property type="entry name" value="Winged helix-like DNA-binding domain superfamily/Winged helix DNA-binding domain"/>
    <property type="match status" value="1"/>
</dbReference>
<keyword evidence="8" id="KW-1185">Reference proteome</keyword>
<dbReference type="GO" id="GO:0003729">
    <property type="term" value="F:mRNA binding"/>
    <property type="evidence" value="ECO:0007669"/>
    <property type="project" value="TreeGrafter"/>
</dbReference>
<evidence type="ECO:0000313" key="8">
    <source>
        <dbReference type="Proteomes" id="UP000887578"/>
    </source>
</evidence>
<dbReference type="PANTHER" id="PTHR22792">
    <property type="entry name" value="LUPUS LA PROTEIN-RELATED"/>
    <property type="match status" value="1"/>
</dbReference>
<evidence type="ECO:0000256" key="3">
    <source>
        <dbReference type="ARBA" id="ARBA00023242"/>
    </source>
</evidence>
<dbReference type="Proteomes" id="UP000887578">
    <property type="component" value="Unplaced"/>
</dbReference>
<feature type="domain" description="HTH La-type RNA-binding" evidence="7">
    <location>
        <begin position="4"/>
        <end position="94"/>
    </location>
</feature>